<dbReference type="AlphaFoldDB" id="A0A0C3NTE6"/>
<evidence type="ECO:0000256" key="1">
    <source>
        <dbReference type="ARBA" id="ARBA00004370"/>
    </source>
</evidence>
<protein>
    <submittedName>
        <fullName evidence="6">Uncharacterized protein</fullName>
    </submittedName>
</protein>
<dbReference type="PANTHER" id="PTHR13259">
    <property type="entry name" value="BLADDER CANCER 10 KD PROTEIN HOMOLOG"/>
    <property type="match status" value="1"/>
</dbReference>
<keyword evidence="4 5" id="KW-0472">Membrane</keyword>
<dbReference type="GO" id="GO:0016020">
    <property type="term" value="C:membrane"/>
    <property type="evidence" value="ECO:0007669"/>
    <property type="project" value="UniProtKB-SubCell"/>
</dbReference>
<feature type="transmembrane region" description="Helical" evidence="5">
    <location>
        <begin position="37"/>
        <end position="56"/>
    </location>
</feature>
<gene>
    <name evidence="6" type="ORF">PHLGIDRAFT_88011</name>
</gene>
<evidence type="ECO:0000313" key="6">
    <source>
        <dbReference type="EMBL" id="KIP08514.1"/>
    </source>
</evidence>
<dbReference type="EMBL" id="KN840478">
    <property type="protein sequence ID" value="KIP08514.1"/>
    <property type="molecule type" value="Genomic_DNA"/>
</dbReference>
<keyword evidence="2 5" id="KW-0812">Transmembrane</keyword>
<evidence type="ECO:0000313" key="7">
    <source>
        <dbReference type="Proteomes" id="UP000053257"/>
    </source>
</evidence>
<evidence type="ECO:0000256" key="3">
    <source>
        <dbReference type="ARBA" id="ARBA00022989"/>
    </source>
</evidence>
<evidence type="ECO:0000256" key="2">
    <source>
        <dbReference type="ARBA" id="ARBA00022692"/>
    </source>
</evidence>
<evidence type="ECO:0000256" key="5">
    <source>
        <dbReference type="SAM" id="Phobius"/>
    </source>
</evidence>
<organism evidence="6 7">
    <name type="scientific">Phlebiopsis gigantea (strain 11061_1 CR5-6)</name>
    <name type="common">White-rot fungus</name>
    <name type="synonym">Peniophora gigantea</name>
    <dbReference type="NCBI Taxonomy" id="745531"/>
    <lineage>
        <taxon>Eukaryota</taxon>
        <taxon>Fungi</taxon>
        <taxon>Dikarya</taxon>
        <taxon>Basidiomycota</taxon>
        <taxon>Agaricomycotina</taxon>
        <taxon>Agaricomycetes</taxon>
        <taxon>Polyporales</taxon>
        <taxon>Phanerochaetaceae</taxon>
        <taxon>Phlebiopsis</taxon>
    </lineage>
</organism>
<dbReference type="SMART" id="SM01396">
    <property type="entry name" value="BC10"/>
    <property type="match status" value="1"/>
</dbReference>
<proteinExistence type="predicted"/>
<dbReference type="OrthoDB" id="5563033at2759"/>
<dbReference type="PANTHER" id="PTHR13259:SF1">
    <property type="entry name" value="BLADDER CANCER-ASSOCIATED PROTEIN"/>
    <property type="match status" value="1"/>
</dbReference>
<sequence length="221" mass="24637">MWCTRWYLPLVLLPLPIAPPYFLVLFLLSTTMHARPCFYCVMLLTAMFMASCYWPPVPLDTPLNRPWSDNITTFGEALFSRVPDLPLDMIPSAIPIVDRCWCDFSTGFFEPFNSTRWEWNSVERLGISLERQLAARNASVALEEEVHGTEGEAVVETSNAIAGYSVLSSAMSTLQHKLGFAPANSSAPDAPFEPTSIAQLFTPATTSDSTPRTASKVWTEY</sequence>
<accession>A0A0C3NTE6</accession>
<evidence type="ECO:0000256" key="4">
    <source>
        <dbReference type="ARBA" id="ARBA00023136"/>
    </source>
</evidence>
<keyword evidence="7" id="KW-1185">Reference proteome</keyword>
<reference evidence="6 7" key="1">
    <citation type="journal article" date="2014" name="PLoS Genet.">
        <title>Analysis of the Phlebiopsis gigantea genome, transcriptome and secretome provides insight into its pioneer colonization strategies of wood.</title>
        <authorList>
            <person name="Hori C."/>
            <person name="Ishida T."/>
            <person name="Igarashi K."/>
            <person name="Samejima M."/>
            <person name="Suzuki H."/>
            <person name="Master E."/>
            <person name="Ferreira P."/>
            <person name="Ruiz-Duenas F.J."/>
            <person name="Held B."/>
            <person name="Canessa P."/>
            <person name="Larrondo L.F."/>
            <person name="Schmoll M."/>
            <person name="Druzhinina I.S."/>
            <person name="Kubicek C.P."/>
            <person name="Gaskell J.A."/>
            <person name="Kersten P."/>
            <person name="St John F."/>
            <person name="Glasner J."/>
            <person name="Sabat G."/>
            <person name="Splinter BonDurant S."/>
            <person name="Syed K."/>
            <person name="Yadav J."/>
            <person name="Mgbeahuruike A.C."/>
            <person name="Kovalchuk A."/>
            <person name="Asiegbu F.O."/>
            <person name="Lackner G."/>
            <person name="Hoffmeister D."/>
            <person name="Rencoret J."/>
            <person name="Gutierrez A."/>
            <person name="Sun H."/>
            <person name="Lindquist E."/>
            <person name="Barry K."/>
            <person name="Riley R."/>
            <person name="Grigoriev I.V."/>
            <person name="Henrissat B."/>
            <person name="Kues U."/>
            <person name="Berka R.M."/>
            <person name="Martinez A.T."/>
            <person name="Covert S.F."/>
            <person name="Blanchette R.A."/>
            <person name="Cullen D."/>
        </authorList>
    </citation>
    <scope>NUCLEOTIDE SEQUENCE [LARGE SCALE GENOMIC DNA]</scope>
    <source>
        <strain evidence="6 7">11061_1 CR5-6</strain>
    </source>
</reference>
<dbReference type="HOGENOM" id="CLU_095052_0_0_1"/>
<comment type="subcellular location">
    <subcellularLocation>
        <location evidence="1">Membrane</location>
    </subcellularLocation>
</comment>
<feature type="transmembrane region" description="Helical" evidence="5">
    <location>
        <begin position="6"/>
        <end position="28"/>
    </location>
</feature>
<dbReference type="Proteomes" id="UP000053257">
    <property type="component" value="Unassembled WGS sequence"/>
</dbReference>
<feature type="non-terminal residue" evidence="6">
    <location>
        <position position="221"/>
    </location>
</feature>
<keyword evidence="3 5" id="KW-1133">Transmembrane helix</keyword>
<name>A0A0C3NTE6_PHLG1</name>
<dbReference type="Pfam" id="PF06726">
    <property type="entry name" value="BC10"/>
    <property type="match status" value="1"/>
</dbReference>
<dbReference type="InterPro" id="IPR009598">
    <property type="entry name" value="BCALP"/>
</dbReference>